<evidence type="ECO:0000313" key="6">
    <source>
        <dbReference type="EMBL" id="AZN39964.1"/>
    </source>
</evidence>
<feature type="transmembrane region" description="Helical" evidence="5">
    <location>
        <begin position="104"/>
        <end position="129"/>
    </location>
</feature>
<keyword evidence="3 5" id="KW-1133">Transmembrane helix</keyword>
<evidence type="ECO:0000256" key="2">
    <source>
        <dbReference type="ARBA" id="ARBA00022692"/>
    </source>
</evidence>
<dbReference type="PANTHER" id="PTHR30371">
    <property type="entry name" value="SEC-INDEPENDENT PROTEIN TRANSLOCASE PROTEIN TATC"/>
    <property type="match status" value="1"/>
</dbReference>
<name>A0A3Q8X5X4_9BACL</name>
<evidence type="ECO:0000313" key="7">
    <source>
        <dbReference type="Proteomes" id="UP000272528"/>
    </source>
</evidence>
<dbReference type="Pfam" id="PF00902">
    <property type="entry name" value="TatC"/>
    <property type="match status" value="1"/>
</dbReference>
<feature type="transmembrane region" description="Helical" evidence="5">
    <location>
        <begin position="18"/>
        <end position="36"/>
    </location>
</feature>
<organism evidence="6 7">
    <name type="scientific">Paenibacillus albus</name>
    <dbReference type="NCBI Taxonomy" id="2495582"/>
    <lineage>
        <taxon>Bacteria</taxon>
        <taxon>Bacillati</taxon>
        <taxon>Bacillota</taxon>
        <taxon>Bacilli</taxon>
        <taxon>Bacillales</taxon>
        <taxon>Paenibacillaceae</taxon>
        <taxon>Paenibacillus</taxon>
    </lineage>
</organism>
<comment type="subcellular location">
    <subcellularLocation>
        <location evidence="5">Cell membrane</location>
        <topology evidence="5">Multi-pass membrane protein</topology>
    </subcellularLocation>
    <subcellularLocation>
        <location evidence="1">Membrane</location>
        <topology evidence="1">Multi-pass membrane protein</topology>
    </subcellularLocation>
</comment>
<dbReference type="GO" id="GO:0043953">
    <property type="term" value="P:protein transport by the Tat complex"/>
    <property type="evidence" value="ECO:0007669"/>
    <property type="project" value="UniProtKB-UniRule"/>
</dbReference>
<feature type="transmembrane region" description="Helical" evidence="5">
    <location>
        <begin position="63"/>
        <end position="84"/>
    </location>
</feature>
<keyword evidence="5" id="KW-0653">Protein transport</keyword>
<dbReference type="GO" id="GO:0009977">
    <property type="term" value="F:proton motive force dependent protein transmembrane transporter activity"/>
    <property type="evidence" value="ECO:0007669"/>
    <property type="project" value="TreeGrafter"/>
</dbReference>
<keyword evidence="4 5" id="KW-0472">Membrane</keyword>
<dbReference type="GO" id="GO:0033281">
    <property type="term" value="C:TAT protein transport complex"/>
    <property type="evidence" value="ECO:0007669"/>
    <property type="project" value="UniProtKB-UniRule"/>
</dbReference>
<dbReference type="EMBL" id="CP034437">
    <property type="protein sequence ID" value="AZN39964.1"/>
    <property type="molecule type" value="Genomic_DNA"/>
</dbReference>
<dbReference type="PROSITE" id="PS01218">
    <property type="entry name" value="TATC"/>
    <property type="match status" value="1"/>
</dbReference>
<keyword evidence="7" id="KW-1185">Reference proteome</keyword>
<dbReference type="AlphaFoldDB" id="A0A3Q8X5X4"/>
<feature type="transmembrane region" description="Helical" evidence="5">
    <location>
        <begin position="150"/>
        <end position="174"/>
    </location>
</feature>
<accession>A0A3Q8X5X4</accession>
<sequence length="250" mass="28144">MDINEDVVRHLTELRRRLIIVSACFLVSLCGGLYLSPRILKYIKSSSAAASVEWNVFSFTDGLFIYLRCAFLLAMLCTLPILLYQTWAFVRPGLTLKEAKGTLAYVPFSFFLFLGGISFSYFLVFPMMLRFMMQMNQTIGATETYGIDKYFVFLFSVVFPLGIAFEMPLVMLFLTRLGLLTPERLKTSRKYAYVGLAIVGASISPPDFVSHLSVTVPLLLLFEISAFLSNRFARRNAAASAYSYPDPDPA</sequence>
<proteinExistence type="inferred from homology"/>
<protein>
    <recommendedName>
        <fullName evidence="5">Sec-independent protein translocase protein TatC</fullName>
    </recommendedName>
</protein>
<keyword evidence="5" id="KW-0813">Transport</keyword>
<dbReference type="InterPro" id="IPR002033">
    <property type="entry name" value="TatC"/>
</dbReference>
<keyword evidence="5" id="KW-0811">Translocation</keyword>
<comment type="function">
    <text evidence="5">Part of the twin-arginine translocation (Tat) system that transports large folded proteins containing a characteristic twin-arginine motif in their signal peptide across membranes.</text>
</comment>
<evidence type="ECO:0000256" key="1">
    <source>
        <dbReference type="ARBA" id="ARBA00004141"/>
    </source>
</evidence>
<keyword evidence="2 5" id="KW-0812">Transmembrane</keyword>
<gene>
    <name evidence="5 6" type="primary">tatC</name>
    <name evidence="6" type="ORF">EJC50_10100</name>
</gene>
<dbReference type="OrthoDB" id="9777044at2"/>
<comment type="similarity">
    <text evidence="5">Belongs to the TatC family.</text>
</comment>
<dbReference type="InterPro" id="IPR019820">
    <property type="entry name" value="Sec-indep_translocase_CS"/>
</dbReference>
<dbReference type="NCBIfam" id="TIGR00945">
    <property type="entry name" value="tatC"/>
    <property type="match status" value="1"/>
</dbReference>
<evidence type="ECO:0000256" key="4">
    <source>
        <dbReference type="ARBA" id="ARBA00023136"/>
    </source>
</evidence>
<reference evidence="7" key="1">
    <citation type="submission" date="2018-12" db="EMBL/GenBank/DDBJ databases">
        <title>Genome sequence of Peanibacillus sp.</title>
        <authorList>
            <person name="Subramani G."/>
            <person name="Srinivasan S."/>
            <person name="Kim M.K."/>
        </authorList>
    </citation>
    <scope>NUCLEOTIDE SEQUENCE [LARGE SCALE GENOMIC DNA]</scope>
    <source>
        <strain evidence="7">18JY67-1</strain>
    </source>
</reference>
<dbReference type="HAMAP" id="MF_00902">
    <property type="entry name" value="TatC"/>
    <property type="match status" value="1"/>
</dbReference>
<comment type="subunit">
    <text evidence="5">Forms a complex with TatA.</text>
</comment>
<evidence type="ECO:0000256" key="3">
    <source>
        <dbReference type="ARBA" id="ARBA00022989"/>
    </source>
</evidence>
<dbReference type="Proteomes" id="UP000272528">
    <property type="component" value="Chromosome"/>
</dbReference>
<dbReference type="KEGG" id="palb:EJC50_10100"/>
<evidence type="ECO:0000256" key="5">
    <source>
        <dbReference type="HAMAP-Rule" id="MF_00902"/>
    </source>
</evidence>
<dbReference type="PRINTS" id="PR01840">
    <property type="entry name" value="TATCFAMILY"/>
</dbReference>
<keyword evidence="5" id="KW-1003">Cell membrane</keyword>
<feature type="transmembrane region" description="Helical" evidence="5">
    <location>
        <begin position="208"/>
        <end position="228"/>
    </location>
</feature>
<dbReference type="PANTHER" id="PTHR30371:SF0">
    <property type="entry name" value="SEC-INDEPENDENT PROTEIN TRANSLOCASE PROTEIN TATC, CHLOROPLASTIC-RELATED"/>
    <property type="match status" value="1"/>
</dbReference>
<comment type="caution">
    <text evidence="5">Lacks conserved residue(s) required for the propagation of feature annotation.</text>
</comment>
<dbReference type="RefSeq" id="WP_126015062.1">
    <property type="nucleotide sequence ID" value="NZ_CP034437.1"/>
</dbReference>
<dbReference type="GO" id="GO:0065002">
    <property type="term" value="P:intracellular protein transmembrane transport"/>
    <property type="evidence" value="ECO:0007669"/>
    <property type="project" value="TreeGrafter"/>
</dbReference>